<protein>
    <submittedName>
        <fullName evidence="1">Uncharacterized protein</fullName>
    </submittedName>
</protein>
<gene>
    <name evidence="1" type="ORF">LSINAPIS_LOCUS13930</name>
</gene>
<name>A0A5E4R188_9NEOP</name>
<keyword evidence="2" id="KW-1185">Reference proteome</keyword>
<feature type="non-terminal residue" evidence="1">
    <location>
        <position position="1"/>
    </location>
</feature>
<dbReference type="AlphaFoldDB" id="A0A5E4R188"/>
<proteinExistence type="predicted"/>
<sequence>GVYFFTFKSVRFPDEASNF</sequence>
<organism evidence="1 2">
    <name type="scientific">Leptidea sinapis</name>
    <dbReference type="NCBI Taxonomy" id="189913"/>
    <lineage>
        <taxon>Eukaryota</taxon>
        <taxon>Metazoa</taxon>
        <taxon>Ecdysozoa</taxon>
        <taxon>Arthropoda</taxon>
        <taxon>Hexapoda</taxon>
        <taxon>Insecta</taxon>
        <taxon>Pterygota</taxon>
        <taxon>Neoptera</taxon>
        <taxon>Endopterygota</taxon>
        <taxon>Lepidoptera</taxon>
        <taxon>Glossata</taxon>
        <taxon>Ditrysia</taxon>
        <taxon>Papilionoidea</taxon>
        <taxon>Pieridae</taxon>
        <taxon>Dismorphiinae</taxon>
        <taxon>Leptidea</taxon>
    </lineage>
</organism>
<evidence type="ECO:0000313" key="2">
    <source>
        <dbReference type="Proteomes" id="UP000324832"/>
    </source>
</evidence>
<reference evidence="1 2" key="1">
    <citation type="submission" date="2017-07" db="EMBL/GenBank/DDBJ databases">
        <authorList>
            <person name="Talla V."/>
            <person name="Backstrom N."/>
        </authorList>
    </citation>
    <scope>NUCLEOTIDE SEQUENCE [LARGE SCALE GENOMIC DNA]</scope>
</reference>
<accession>A0A5E4R188</accession>
<dbReference type="Proteomes" id="UP000324832">
    <property type="component" value="Unassembled WGS sequence"/>
</dbReference>
<evidence type="ECO:0000313" key="1">
    <source>
        <dbReference type="EMBL" id="VVD04097.1"/>
    </source>
</evidence>
<dbReference type="EMBL" id="FZQP02006826">
    <property type="protein sequence ID" value="VVD04097.1"/>
    <property type="molecule type" value="Genomic_DNA"/>
</dbReference>